<feature type="region of interest" description="Disordered" evidence="1">
    <location>
        <begin position="178"/>
        <end position="197"/>
    </location>
</feature>
<protein>
    <submittedName>
        <fullName evidence="2">Uncharacterized protein</fullName>
    </submittedName>
</protein>
<reference evidence="2" key="1">
    <citation type="journal article" date="2014" name="PLoS ONE">
        <title>Transcriptome-Based Identification of ABC Transporters in the Western Tarnished Plant Bug Lygus hesperus.</title>
        <authorList>
            <person name="Hull J.J."/>
            <person name="Chaney K."/>
            <person name="Geib S.M."/>
            <person name="Fabrick J.A."/>
            <person name="Brent C.S."/>
            <person name="Walsh D."/>
            <person name="Lavine L.C."/>
        </authorList>
    </citation>
    <scope>NUCLEOTIDE SEQUENCE</scope>
</reference>
<feature type="non-terminal residue" evidence="2">
    <location>
        <position position="1"/>
    </location>
</feature>
<proteinExistence type="predicted"/>
<reference evidence="2" key="2">
    <citation type="submission" date="2014-07" db="EMBL/GenBank/DDBJ databases">
        <authorList>
            <person name="Hull J."/>
        </authorList>
    </citation>
    <scope>NUCLEOTIDE SEQUENCE</scope>
</reference>
<feature type="region of interest" description="Disordered" evidence="1">
    <location>
        <begin position="134"/>
        <end position="163"/>
    </location>
</feature>
<feature type="region of interest" description="Disordered" evidence="1">
    <location>
        <begin position="209"/>
        <end position="348"/>
    </location>
</feature>
<evidence type="ECO:0000313" key="2">
    <source>
        <dbReference type="EMBL" id="JAG09758.1"/>
    </source>
</evidence>
<dbReference type="AlphaFoldDB" id="A0A0A9WTD0"/>
<organism evidence="2">
    <name type="scientific">Lygus hesperus</name>
    <name type="common">Western plant bug</name>
    <dbReference type="NCBI Taxonomy" id="30085"/>
    <lineage>
        <taxon>Eukaryota</taxon>
        <taxon>Metazoa</taxon>
        <taxon>Ecdysozoa</taxon>
        <taxon>Arthropoda</taxon>
        <taxon>Hexapoda</taxon>
        <taxon>Insecta</taxon>
        <taxon>Pterygota</taxon>
        <taxon>Neoptera</taxon>
        <taxon>Paraneoptera</taxon>
        <taxon>Hemiptera</taxon>
        <taxon>Heteroptera</taxon>
        <taxon>Panheteroptera</taxon>
        <taxon>Cimicomorpha</taxon>
        <taxon>Miridae</taxon>
        <taxon>Mirini</taxon>
        <taxon>Lygus</taxon>
    </lineage>
</organism>
<gene>
    <name evidence="2" type="ORF">CM83_81423</name>
</gene>
<sequence length="502" mass="56075">SDNTMMLKKPLKIVMEEIDCSKLDFSHCQKSCQQPPPCPPPKPSCPPPPCPFATCPPPQSNSCNSPCNDSNQGHHHHQQNPCKQSNQQQSNNCNQPCCQPKNDPCQPKNDPCQPRNDPCPPRPCPPPRCPDPCDPCGQKQDQQKGDQKNEKPQQDCCPPPPEVMKRFEMKLDKNGKLVNQCTPAGSPTILKVEKDESCPNETIIKITYCSKGTEGGKEGGDKEKKKKKDKDDKKSKDETEDEEDHQHKKKSKRGSDSDDKPHREGSRESKSGKKEKRKSRESQKGSREHQEDDDDKKKKKKKKTNDSEGEKTEDESNDEIGERRRSSTKKDRTTTAMMALSSPYGESSASSLERILAIQSTEALLTQLAQKSGNFKIQTNEFEAIATPSELGKLCGSPQTAINQLKASGGVRSKQRLRDGKVGKRMASRRSDPLSNMVVRETSLVPKTPSKSPVHLVFGSAEAASSNVQMRRRNMRVFCTSSIKREVRPSSSTKRRFKETRV</sequence>
<feature type="compositionally biased region" description="Basic and acidic residues" evidence="1">
    <location>
        <begin position="141"/>
        <end position="153"/>
    </location>
</feature>
<feature type="compositionally biased region" description="Low complexity" evidence="1">
    <location>
        <begin position="60"/>
        <end position="71"/>
    </location>
</feature>
<accession>A0A0A9WTD0</accession>
<feature type="compositionally biased region" description="Basic and acidic residues" evidence="1">
    <location>
        <begin position="253"/>
        <end position="290"/>
    </location>
</feature>
<dbReference type="EMBL" id="GBHO01033846">
    <property type="protein sequence ID" value="JAG09758.1"/>
    <property type="molecule type" value="Transcribed_RNA"/>
</dbReference>
<feature type="compositionally biased region" description="Basic and acidic residues" evidence="1">
    <location>
        <begin position="214"/>
        <end position="237"/>
    </location>
</feature>
<name>A0A0A9WTD0_LYGHE</name>
<evidence type="ECO:0000256" key="1">
    <source>
        <dbReference type="SAM" id="MobiDB-lite"/>
    </source>
</evidence>
<feature type="region of interest" description="Disordered" evidence="1">
    <location>
        <begin position="57"/>
        <end position="93"/>
    </location>
</feature>
<feature type="compositionally biased region" description="Low complexity" evidence="1">
    <location>
        <begin position="79"/>
        <end position="93"/>
    </location>
</feature>
<feature type="compositionally biased region" description="Basic and acidic residues" evidence="1">
    <location>
        <begin position="320"/>
        <end position="333"/>
    </location>
</feature>